<evidence type="ECO:0000313" key="2">
    <source>
        <dbReference type="EMBL" id="KKS98231.1"/>
    </source>
</evidence>
<dbReference type="Pfam" id="PF04350">
    <property type="entry name" value="PilO"/>
    <property type="match status" value="1"/>
</dbReference>
<dbReference type="STRING" id="1618443.UV73_C0003G0173"/>
<reference evidence="2 3" key="1">
    <citation type="journal article" date="2015" name="Nature">
        <title>rRNA introns, odd ribosomes, and small enigmatic genomes across a large radiation of phyla.</title>
        <authorList>
            <person name="Brown C.T."/>
            <person name="Hug L.A."/>
            <person name="Thomas B.C."/>
            <person name="Sharon I."/>
            <person name="Castelle C.J."/>
            <person name="Singh A."/>
            <person name="Wilkins M.J."/>
            <person name="Williams K.H."/>
            <person name="Banfield J.F."/>
        </authorList>
    </citation>
    <scope>NUCLEOTIDE SEQUENCE [LARGE SCALE GENOMIC DNA]</scope>
</reference>
<dbReference type="Proteomes" id="UP000034894">
    <property type="component" value="Unassembled WGS sequence"/>
</dbReference>
<proteinExistence type="predicted"/>
<evidence type="ECO:0000256" key="1">
    <source>
        <dbReference type="SAM" id="Phobius"/>
    </source>
</evidence>
<dbReference type="GO" id="GO:0043683">
    <property type="term" value="P:type IV pilus assembly"/>
    <property type="evidence" value="ECO:0007669"/>
    <property type="project" value="InterPro"/>
</dbReference>
<dbReference type="GO" id="GO:0043107">
    <property type="term" value="P:type IV pilus-dependent motility"/>
    <property type="evidence" value="ECO:0007669"/>
    <property type="project" value="InterPro"/>
</dbReference>
<organism evidence="2 3">
    <name type="scientific">Candidatus Gottesmanbacteria bacterium GW2011_GWA2_43_14</name>
    <dbReference type="NCBI Taxonomy" id="1618443"/>
    <lineage>
        <taxon>Bacteria</taxon>
        <taxon>Candidatus Gottesmaniibacteriota</taxon>
    </lineage>
</organism>
<comment type="caution">
    <text evidence="2">The sequence shown here is derived from an EMBL/GenBank/DDBJ whole genome shotgun (WGS) entry which is preliminary data.</text>
</comment>
<dbReference type="Gene3D" id="3.30.70.60">
    <property type="match status" value="1"/>
</dbReference>
<dbReference type="EMBL" id="LCFP01000003">
    <property type="protein sequence ID" value="KKS98231.1"/>
    <property type="molecule type" value="Genomic_DNA"/>
</dbReference>
<keyword evidence="1" id="KW-1133">Transmembrane helix</keyword>
<name>A0A0G1FT83_9BACT</name>
<dbReference type="InterPro" id="IPR007445">
    <property type="entry name" value="PilO"/>
</dbReference>
<feature type="transmembrane region" description="Helical" evidence="1">
    <location>
        <begin position="28"/>
        <end position="48"/>
    </location>
</feature>
<dbReference type="InterPro" id="IPR014717">
    <property type="entry name" value="Transl_elong_EF1B/ribsomal_bS6"/>
</dbReference>
<accession>A0A0G1FT83</accession>
<sequence>MSLFDAKNNLLIKTRQRFKPVLKNSKTASYFTITLSLFCLSFFGLFAIRPTLITAVSLIKEVNDLKNRNLDYENQISLIIRAQSEYEKVRDGISLIDLALPRNADFTSLSRGLEESALANGFNINQLQIDSAPISTLSEKQKLQKMNFILIGNGSYENIKNYLDDILNWQRIITLESLDIAHEGGTSSGILRITAKGSAYYEP</sequence>
<keyword evidence="1" id="KW-0812">Transmembrane</keyword>
<keyword evidence="1" id="KW-0472">Membrane</keyword>
<gene>
    <name evidence="2" type="ORF">UV73_C0003G0173</name>
</gene>
<evidence type="ECO:0000313" key="3">
    <source>
        <dbReference type="Proteomes" id="UP000034894"/>
    </source>
</evidence>
<dbReference type="AlphaFoldDB" id="A0A0G1FT83"/>
<protein>
    <submittedName>
        <fullName evidence="2">Uncharacterized protein</fullName>
    </submittedName>
</protein>